<organism evidence="16 17">
    <name type="scientific">Antrodiella citrinella</name>
    <dbReference type="NCBI Taxonomy" id="2447956"/>
    <lineage>
        <taxon>Eukaryota</taxon>
        <taxon>Fungi</taxon>
        <taxon>Dikarya</taxon>
        <taxon>Basidiomycota</taxon>
        <taxon>Agaricomycotina</taxon>
        <taxon>Agaricomycetes</taxon>
        <taxon>Polyporales</taxon>
        <taxon>Steccherinaceae</taxon>
        <taxon>Antrodiella</taxon>
    </lineage>
</organism>
<dbReference type="PROSITE" id="PS51476">
    <property type="entry name" value="PROTEASOME_BETA_2"/>
    <property type="match status" value="1"/>
</dbReference>
<dbReference type="EMBL" id="SGPM01000084">
    <property type="protein sequence ID" value="THH30351.1"/>
    <property type="molecule type" value="Genomic_DNA"/>
</dbReference>
<dbReference type="GO" id="GO:0019774">
    <property type="term" value="C:proteasome core complex, beta-subunit complex"/>
    <property type="evidence" value="ECO:0007669"/>
    <property type="project" value="UniProtKB-ARBA"/>
</dbReference>
<keyword evidence="7" id="KW-0888">Threonine protease</keyword>
<dbReference type="CDD" id="cd03761">
    <property type="entry name" value="proteasome_beta_type_5"/>
    <property type="match status" value="1"/>
</dbReference>
<keyword evidence="5" id="KW-0963">Cytoplasm</keyword>
<gene>
    <name evidence="16" type="ORF">EUX98_g3814</name>
</gene>
<keyword evidence="17" id="KW-1185">Reference proteome</keyword>
<feature type="region of interest" description="Disordered" evidence="14">
    <location>
        <begin position="560"/>
        <end position="587"/>
    </location>
</feature>
<dbReference type="Proteomes" id="UP000308730">
    <property type="component" value="Unassembled WGS sequence"/>
</dbReference>
<evidence type="ECO:0000256" key="10">
    <source>
        <dbReference type="ARBA" id="ARBA00023145"/>
    </source>
</evidence>
<dbReference type="InterPro" id="IPR002013">
    <property type="entry name" value="SAC_dom"/>
</dbReference>
<dbReference type="Pfam" id="PF02383">
    <property type="entry name" value="Syja_N"/>
    <property type="match status" value="1"/>
</dbReference>
<dbReference type="GO" id="GO:0005783">
    <property type="term" value="C:endoplasmic reticulum"/>
    <property type="evidence" value="ECO:0007669"/>
    <property type="project" value="TreeGrafter"/>
</dbReference>
<feature type="domain" description="SAC" evidence="15">
    <location>
        <begin position="695"/>
        <end position="946"/>
    </location>
</feature>
<dbReference type="Pfam" id="PF12456">
    <property type="entry name" value="hSac2"/>
    <property type="match status" value="1"/>
</dbReference>
<protein>
    <recommendedName>
        <fullName evidence="4">proteasome endopeptidase complex</fullName>
        <ecNumber evidence="4">3.4.25.1</ecNumber>
    </recommendedName>
</protein>
<dbReference type="FunFam" id="3.60.20.10:FF:000013">
    <property type="entry name" value="Proteasome subunit beta type-5"/>
    <property type="match status" value="1"/>
</dbReference>
<evidence type="ECO:0000256" key="12">
    <source>
        <dbReference type="ARBA" id="ARBA00026071"/>
    </source>
</evidence>
<comment type="catalytic activity">
    <reaction evidence="1">
        <text>Cleavage of peptide bonds with very broad specificity.</text>
        <dbReference type="EC" id="3.4.25.1"/>
    </reaction>
</comment>
<evidence type="ECO:0000256" key="6">
    <source>
        <dbReference type="ARBA" id="ARBA00022670"/>
    </source>
</evidence>
<comment type="subcellular location">
    <subcellularLocation>
        <location evidence="3">Cytoplasm</location>
    </subcellularLocation>
    <subcellularLocation>
        <location evidence="2">Nucleus</location>
    </subcellularLocation>
</comment>
<evidence type="ECO:0000313" key="17">
    <source>
        <dbReference type="Proteomes" id="UP000308730"/>
    </source>
</evidence>
<dbReference type="InterPro" id="IPR000243">
    <property type="entry name" value="Pept_T1A_subB"/>
</dbReference>
<evidence type="ECO:0000256" key="5">
    <source>
        <dbReference type="ARBA" id="ARBA00022490"/>
    </source>
</evidence>
<evidence type="ECO:0000256" key="11">
    <source>
        <dbReference type="ARBA" id="ARBA00023242"/>
    </source>
</evidence>
<dbReference type="PANTHER" id="PTHR45662:SF7">
    <property type="entry name" value="SACI DOMAIN PROTEIN (AFU_ORTHOLOGUE AFUA_1G15890)"/>
    <property type="match status" value="1"/>
</dbReference>
<dbReference type="InterPro" id="IPR016050">
    <property type="entry name" value="Proteasome_bsu_CS"/>
</dbReference>
<proteinExistence type="predicted"/>
<feature type="region of interest" description="Disordered" evidence="14">
    <location>
        <begin position="522"/>
        <end position="546"/>
    </location>
</feature>
<keyword evidence="8" id="KW-0378">Hydrolase</keyword>
<sequence>MNSFVNRFTTTGTSAELRKAKQIIGEDEDGSDVMWGSQAGFGALAMGVPTFSVPAVADPAAFLRLHTDDHADPSCRIKIKHGTTTLAFRFKGGVIVAVDSRATAGSYVASGTVKKVIEINPYLLGTMAGGAADCQYWETYLGIQCRMHELRNRERISVAAASKYLSNLVYSYKGMGLSMGTMICGWDKTGPQVFYVDSDGTRLKGDVFSVGSGSTFAYGVLDQGYHWDLTDEEAQELGRRSIYAAGHRDAFSGNTINLYHVKEEGWQFIGNYDVSKMHYDGPNGNDGYGYELRVAGRSSANPPANRLSSLRFAPRSSTITTHASSRCCLHHIYDIMNQEFDKVKRLFLKPFKPKSTQQAPAQPVSVQQTAHTTGLQPRFVVPPVPHPCPHEQLAILPSLEGLLIKPYLSGRVKAESHVRVAWGKEGLVEEIQSNGEADGLDWTEAIIVHGIVGILNLFTASYLLVISSRSDIGDLFDEQHTVFCVKGVAVIPLTEVRARAVLAKLALSHAHIGQPDATENAFSDAVDSSLPPAENESSTASSPKVKFAAEDQVKMMTPRATDGFDLPEDGDDSPPSPASVVSTPGSEYSVNTGNIAKVLAEKLSFWSRLSTRPQIDQKTLGHEGGKVDAVVEDETDETEPPAPVSLDALIQDGTQGPSEVIEEILSTTAPPPTTMAEKHNEMEDKIIRDCVREFTRGGMFFAYTFDITRSLQYKQELIAKAKKKHALLVDLNALEDGQHMSPPGDRVDVVAEPSSTLPLWRRVDRQFWWNEWLSKPFVDAGVHSYILPIMQGYFQIATFPIPREPVAGEEGDAALVDYILVSRRSRDRAGLRYQRRGVDDDANAANFVETETIVRVERESFVNIFSHVQIRGSIPLFWGQTGYGLKPPPVLSADRTHTQNLDAIRRHFIKTLHRYGPHTIINLAEQQGKEGAVTGAYGQYVKEMNHHDVHRYCDYDFHKETKGMKTGRRDLTGLLNDGVNSLARMYTSTFGDWFNQAVIDFMLGNRTLSVFSEFLLRLQSSDPSELIRISKIRAEAIATSVARVLEDGERLLSGWTLFAPVGVNTKSVKALYIISYDYNLEKVKMYTRVPIGDVVSITKAFKSLPIDPARSRRENGSFVEPADELTGATNCKEAVDFMVEAIRKACVDVGNDEDLVKEEAVVSLAEAQRMTSVYSKMEYGVKRLLWLGG</sequence>
<evidence type="ECO:0000256" key="8">
    <source>
        <dbReference type="ARBA" id="ARBA00022801"/>
    </source>
</evidence>
<dbReference type="SUPFAM" id="SSF56235">
    <property type="entry name" value="N-terminal nucleophile aminohydrolases (Ntn hydrolases)"/>
    <property type="match status" value="1"/>
</dbReference>
<dbReference type="OrthoDB" id="405996at2759"/>
<evidence type="ECO:0000256" key="13">
    <source>
        <dbReference type="PIRSR" id="PIRSR600243-1"/>
    </source>
</evidence>
<dbReference type="GO" id="GO:0043812">
    <property type="term" value="F:phosphatidylinositol-4-phosphate phosphatase activity"/>
    <property type="evidence" value="ECO:0007669"/>
    <property type="project" value="TreeGrafter"/>
</dbReference>
<dbReference type="GO" id="GO:0004298">
    <property type="term" value="F:threonine-type endopeptidase activity"/>
    <property type="evidence" value="ECO:0007669"/>
    <property type="project" value="UniProtKB-KW"/>
</dbReference>
<keyword evidence="6" id="KW-0645">Protease</keyword>
<dbReference type="GO" id="GO:0051603">
    <property type="term" value="P:proteolysis involved in protein catabolic process"/>
    <property type="evidence" value="ECO:0007669"/>
    <property type="project" value="InterPro"/>
</dbReference>
<dbReference type="PRINTS" id="PR00141">
    <property type="entry name" value="PROTEASOME"/>
</dbReference>
<evidence type="ECO:0000259" key="15">
    <source>
        <dbReference type="PROSITE" id="PS50275"/>
    </source>
</evidence>
<evidence type="ECO:0000256" key="1">
    <source>
        <dbReference type="ARBA" id="ARBA00001198"/>
    </source>
</evidence>
<dbReference type="Gene3D" id="3.60.20.10">
    <property type="entry name" value="Glutamine Phosphoribosylpyrophosphate, subunit 1, domain 1"/>
    <property type="match status" value="1"/>
</dbReference>
<dbReference type="InterPro" id="IPR029055">
    <property type="entry name" value="Ntn_hydrolases_N"/>
</dbReference>
<dbReference type="EC" id="3.4.25.1" evidence="4"/>
<evidence type="ECO:0000256" key="7">
    <source>
        <dbReference type="ARBA" id="ARBA00022698"/>
    </source>
</evidence>
<evidence type="ECO:0000256" key="4">
    <source>
        <dbReference type="ARBA" id="ARBA00012039"/>
    </source>
</evidence>
<accession>A0A4S4MYB9</accession>
<evidence type="ECO:0000256" key="14">
    <source>
        <dbReference type="SAM" id="MobiDB-lite"/>
    </source>
</evidence>
<evidence type="ECO:0000256" key="2">
    <source>
        <dbReference type="ARBA" id="ARBA00004123"/>
    </source>
</evidence>
<dbReference type="InterPro" id="IPR022158">
    <property type="entry name" value="Inositol_phosphatase"/>
</dbReference>
<dbReference type="InterPro" id="IPR023333">
    <property type="entry name" value="Proteasome_suB-type"/>
</dbReference>
<dbReference type="PROSITE" id="PS00854">
    <property type="entry name" value="PROTEASOME_BETA_1"/>
    <property type="match status" value="1"/>
</dbReference>
<keyword evidence="11" id="KW-0539">Nucleus</keyword>
<comment type="subunit">
    <text evidence="12">The 26S proteasome consists of a 20S proteasome core and two 19S regulatory subunits. The 20S proteasome core is composed of 28 subunits that are arranged in four stacked rings, resulting in a barrel-shaped structure. The two end rings are each formed by seven alpha subunits, and the two central rings are each formed by seven beta subunits. The catalytic chamber with the active sites is on the inside of the barrel.</text>
</comment>
<dbReference type="PANTHER" id="PTHR45662">
    <property type="entry name" value="PHOSPHATIDYLINOSITIDE PHOSPHATASE SAC1"/>
    <property type="match status" value="1"/>
</dbReference>
<evidence type="ECO:0000256" key="3">
    <source>
        <dbReference type="ARBA" id="ARBA00004496"/>
    </source>
</evidence>
<keyword evidence="10" id="KW-0865">Zymogen</keyword>
<dbReference type="Pfam" id="PF00227">
    <property type="entry name" value="Proteasome"/>
    <property type="match status" value="1"/>
</dbReference>
<dbReference type="InterPro" id="IPR001353">
    <property type="entry name" value="Proteasome_sua/b"/>
</dbReference>
<dbReference type="PROSITE" id="PS50275">
    <property type="entry name" value="SAC"/>
    <property type="match status" value="1"/>
</dbReference>
<evidence type="ECO:0000313" key="16">
    <source>
        <dbReference type="EMBL" id="THH30351.1"/>
    </source>
</evidence>
<feature type="active site" description="Nucleophile" evidence="13">
    <location>
        <position position="83"/>
    </location>
</feature>
<name>A0A4S4MYB9_9APHY</name>
<keyword evidence="9" id="KW-0647">Proteasome</keyword>
<evidence type="ECO:0000256" key="9">
    <source>
        <dbReference type="ARBA" id="ARBA00022942"/>
    </source>
</evidence>
<dbReference type="GO" id="GO:0005634">
    <property type="term" value="C:nucleus"/>
    <property type="evidence" value="ECO:0007669"/>
    <property type="project" value="UniProtKB-SubCell"/>
</dbReference>
<dbReference type="AlphaFoldDB" id="A0A4S4MYB9"/>
<dbReference type="GO" id="GO:0046856">
    <property type="term" value="P:phosphatidylinositol dephosphorylation"/>
    <property type="evidence" value="ECO:0007669"/>
    <property type="project" value="TreeGrafter"/>
</dbReference>
<reference evidence="16 17" key="1">
    <citation type="submission" date="2019-02" db="EMBL/GenBank/DDBJ databases">
        <title>Genome sequencing of the rare red list fungi Antrodiella citrinella (Flaviporus citrinellus).</title>
        <authorList>
            <person name="Buettner E."/>
            <person name="Kellner H."/>
        </authorList>
    </citation>
    <scope>NUCLEOTIDE SEQUENCE [LARGE SCALE GENOMIC DNA]</scope>
    <source>
        <strain evidence="16 17">DSM 108506</strain>
    </source>
</reference>
<comment type="caution">
    <text evidence="16">The sequence shown here is derived from an EMBL/GenBank/DDBJ whole genome shotgun (WGS) entry which is preliminary data.</text>
</comment>